<sequence length="405" mass="43708">MSDPSRVLFVSRYYWPELIGSAPFSTDIAEWLAAHGRPTTVVSGLPHYPHDDVFPAYRDGRCRRETVCGVAVERLSIGPPRGGSAAARIANEAEFLLRGLATLVTGRVRRHPVVLALCPSILSVALGVAARRRGGVCVAIVHDIQSGLAEKLGMGGSGMGRLMRAAERSILNRTDLVAVLSLEMKDQLRSIGVTVPIEVIPLWVDTDHIQAAPAVARPGVKVLYSGNLGRKQGLGQVVELARELADRRLDIEIVLRGDGNQAGELLAEIRRLGLTNIQLAELQPNEALGTALAAGDIHLVPQRPDAAAFAVPSKVFNIMAVGRPFVATALPDSVLWRLQHQSGAFLCVPPDDPPTFAEAVIRLADDSRLRQELGRRGREFVEANYAKPRILGHLVDRLDAIVAAK</sequence>
<dbReference type="PANTHER" id="PTHR12526">
    <property type="entry name" value="GLYCOSYLTRANSFERASE"/>
    <property type="match status" value="1"/>
</dbReference>
<dbReference type="GO" id="GO:0016757">
    <property type="term" value="F:glycosyltransferase activity"/>
    <property type="evidence" value="ECO:0007669"/>
    <property type="project" value="UniProtKB-ARBA"/>
</dbReference>
<protein>
    <submittedName>
        <fullName evidence="2">Glycosyltransferase WbuB</fullName>
    </submittedName>
</protein>
<dbReference type="Pfam" id="PF13692">
    <property type="entry name" value="Glyco_trans_1_4"/>
    <property type="match status" value="1"/>
</dbReference>
<dbReference type="Pfam" id="PF13579">
    <property type="entry name" value="Glyco_trans_4_4"/>
    <property type="match status" value="1"/>
</dbReference>
<dbReference type="SUPFAM" id="SSF53756">
    <property type="entry name" value="UDP-Glycosyltransferase/glycogen phosphorylase"/>
    <property type="match status" value="1"/>
</dbReference>
<organism evidence="2 3">
    <name type="scientific">Reyranella soli</name>
    <dbReference type="NCBI Taxonomy" id="1230389"/>
    <lineage>
        <taxon>Bacteria</taxon>
        <taxon>Pseudomonadati</taxon>
        <taxon>Pseudomonadota</taxon>
        <taxon>Alphaproteobacteria</taxon>
        <taxon>Hyphomicrobiales</taxon>
        <taxon>Reyranellaceae</taxon>
        <taxon>Reyranella</taxon>
    </lineage>
</organism>
<dbReference type="AlphaFoldDB" id="A0A512NFH0"/>
<keyword evidence="2" id="KW-0808">Transferase</keyword>
<dbReference type="Gene3D" id="3.40.50.2000">
    <property type="entry name" value="Glycogen Phosphorylase B"/>
    <property type="match status" value="2"/>
</dbReference>
<proteinExistence type="predicted"/>
<dbReference type="RefSeq" id="WP_147152215.1">
    <property type="nucleotide sequence ID" value="NZ_BKAJ01000085.1"/>
</dbReference>
<evidence type="ECO:0000313" key="2">
    <source>
        <dbReference type="EMBL" id="GEP57687.1"/>
    </source>
</evidence>
<name>A0A512NFH0_9HYPH</name>
<evidence type="ECO:0000259" key="1">
    <source>
        <dbReference type="Pfam" id="PF13579"/>
    </source>
</evidence>
<gene>
    <name evidence="2" type="ORF">RSO01_48530</name>
</gene>
<accession>A0A512NFH0</accession>
<reference evidence="2 3" key="1">
    <citation type="submission" date="2019-07" db="EMBL/GenBank/DDBJ databases">
        <title>Whole genome shotgun sequence of Reyranella soli NBRC 108950.</title>
        <authorList>
            <person name="Hosoyama A."/>
            <person name="Uohara A."/>
            <person name="Ohji S."/>
            <person name="Ichikawa N."/>
        </authorList>
    </citation>
    <scope>NUCLEOTIDE SEQUENCE [LARGE SCALE GENOMIC DNA]</scope>
    <source>
        <strain evidence="2 3">NBRC 108950</strain>
    </source>
</reference>
<evidence type="ECO:0000313" key="3">
    <source>
        <dbReference type="Proteomes" id="UP000321058"/>
    </source>
</evidence>
<dbReference type="PANTHER" id="PTHR12526:SF622">
    <property type="entry name" value="GLYCOSYLTRANSFERASE (GROUP I)"/>
    <property type="match status" value="1"/>
</dbReference>
<feature type="domain" description="Glycosyltransferase subfamily 4-like N-terminal" evidence="1">
    <location>
        <begin position="20"/>
        <end position="203"/>
    </location>
</feature>
<comment type="caution">
    <text evidence="2">The sequence shown here is derived from an EMBL/GenBank/DDBJ whole genome shotgun (WGS) entry which is preliminary data.</text>
</comment>
<keyword evidence="3" id="KW-1185">Reference proteome</keyword>
<dbReference type="OrthoDB" id="185319at2"/>
<dbReference type="CDD" id="cd03794">
    <property type="entry name" value="GT4_WbuB-like"/>
    <property type="match status" value="1"/>
</dbReference>
<dbReference type="EMBL" id="BKAJ01000085">
    <property type="protein sequence ID" value="GEP57687.1"/>
    <property type="molecule type" value="Genomic_DNA"/>
</dbReference>
<dbReference type="Proteomes" id="UP000321058">
    <property type="component" value="Unassembled WGS sequence"/>
</dbReference>
<dbReference type="InterPro" id="IPR028098">
    <property type="entry name" value="Glyco_trans_4-like_N"/>
</dbReference>